<organism evidence="1 2">
    <name type="scientific">Clostridium acidisoli DSM 12555</name>
    <dbReference type="NCBI Taxonomy" id="1121291"/>
    <lineage>
        <taxon>Bacteria</taxon>
        <taxon>Bacillati</taxon>
        <taxon>Bacillota</taxon>
        <taxon>Clostridia</taxon>
        <taxon>Eubacteriales</taxon>
        <taxon>Clostridiaceae</taxon>
        <taxon>Clostridium</taxon>
    </lineage>
</organism>
<dbReference type="EMBL" id="FWXH01000002">
    <property type="protein sequence ID" value="SMC17092.1"/>
    <property type="molecule type" value="Genomic_DNA"/>
</dbReference>
<dbReference type="STRING" id="1121291.SAMN02745134_00236"/>
<proteinExistence type="predicted"/>
<accession>A0A1W1WZD5</accession>
<dbReference type="SUPFAM" id="SSF48452">
    <property type="entry name" value="TPR-like"/>
    <property type="match status" value="1"/>
</dbReference>
<evidence type="ECO:0000313" key="1">
    <source>
        <dbReference type="EMBL" id="SMC17092.1"/>
    </source>
</evidence>
<name>A0A1W1WZD5_9CLOT</name>
<keyword evidence="2" id="KW-1185">Reference proteome</keyword>
<dbReference type="Gene3D" id="1.25.40.10">
    <property type="entry name" value="Tetratricopeptide repeat domain"/>
    <property type="match status" value="1"/>
</dbReference>
<evidence type="ECO:0000313" key="2">
    <source>
        <dbReference type="Proteomes" id="UP000192468"/>
    </source>
</evidence>
<dbReference type="Proteomes" id="UP000192468">
    <property type="component" value="Unassembled WGS sequence"/>
</dbReference>
<dbReference type="AlphaFoldDB" id="A0A1W1WZD5"/>
<dbReference type="InterPro" id="IPR011990">
    <property type="entry name" value="TPR-like_helical_dom_sf"/>
</dbReference>
<gene>
    <name evidence="1" type="ORF">SAMN02745134_00236</name>
</gene>
<evidence type="ECO:0008006" key="3">
    <source>
        <dbReference type="Google" id="ProtNLM"/>
    </source>
</evidence>
<sequence>MLNSYLIGQKAVCFQYLKEYQKSLDIYDRILSCIDKKDYEKYIITLINATEIYIELKEYDKSKQYLNIILNNMININEENKYLAGLYFELGKIFKCFKYFNKSEKCLLTSLSLAKKQAQYFFSELIYIYTFTNNLQKITNIKNEVSILISKQEKTDNKLIYKLIDLYLKIGNIESTRELISFGEKFI</sequence>
<protein>
    <recommendedName>
        <fullName evidence="3">Tetratricopeptide repeat-containing protein</fullName>
    </recommendedName>
</protein>
<dbReference type="RefSeq" id="WP_084113444.1">
    <property type="nucleotide sequence ID" value="NZ_FWXH01000002.1"/>
</dbReference>
<reference evidence="1 2" key="1">
    <citation type="submission" date="2017-04" db="EMBL/GenBank/DDBJ databases">
        <authorList>
            <person name="Afonso C.L."/>
            <person name="Miller P.J."/>
            <person name="Scott M.A."/>
            <person name="Spackman E."/>
            <person name="Goraichik I."/>
            <person name="Dimitrov K.M."/>
            <person name="Suarez D.L."/>
            <person name="Swayne D.E."/>
        </authorList>
    </citation>
    <scope>NUCLEOTIDE SEQUENCE [LARGE SCALE GENOMIC DNA]</scope>
    <source>
        <strain evidence="1 2">DSM 12555</strain>
    </source>
</reference>
<dbReference type="OrthoDB" id="1706248at2"/>